<dbReference type="EMBL" id="BBLT01000009">
    <property type="protein sequence ID" value="GAL86696.1"/>
    <property type="molecule type" value="Genomic_DNA"/>
</dbReference>
<dbReference type="OrthoDB" id="9811587at2"/>
<gene>
    <name evidence="6" type="ORF">MYP_3926</name>
</gene>
<protein>
    <submittedName>
        <fullName evidence="6">Transporter</fullName>
    </submittedName>
</protein>
<name>A0A098LI67_9BACT</name>
<dbReference type="Proteomes" id="UP000030185">
    <property type="component" value="Unassembled WGS sequence"/>
</dbReference>
<evidence type="ECO:0000256" key="5">
    <source>
        <dbReference type="ARBA" id="ARBA00023237"/>
    </source>
</evidence>
<dbReference type="GO" id="GO:0015288">
    <property type="term" value="F:porin activity"/>
    <property type="evidence" value="ECO:0007669"/>
    <property type="project" value="TreeGrafter"/>
</dbReference>
<dbReference type="PANTHER" id="PTHR30026">
    <property type="entry name" value="OUTER MEMBRANE PROTEIN TOLC"/>
    <property type="match status" value="1"/>
</dbReference>
<evidence type="ECO:0000256" key="3">
    <source>
        <dbReference type="ARBA" id="ARBA00022692"/>
    </source>
</evidence>
<keyword evidence="5" id="KW-0998">Cell outer membrane</keyword>
<evidence type="ECO:0000256" key="4">
    <source>
        <dbReference type="ARBA" id="ARBA00023136"/>
    </source>
</evidence>
<dbReference type="GO" id="GO:0009279">
    <property type="term" value="C:cell outer membrane"/>
    <property type="evidence" value="ECO:0007669"/>
    <property type="project" value="UniProtKB-SubCell"/>
</dbReference>
<organism evidence="6 7">
    <name type="scientific">Sporocytophaga myxococcoides</name>
    <dbReference type="NCBI Taxonomy" id="153721"/>
    <lineage>
        <taxon>Bacteria</taxon>
        <taxon>Pseudomonadati</taxon>
        <taxon>Bacteroidota</taxon>
        <taxon>Cytophagia</taxon>
        <taxon>Cytophagales</taxon>
        <taxon>Cytophagaceae</taxon>
        <taxon>Sporocytophaga</taxon>
    </lineage>
</organism>
<dbReference type="SUPFAM" id="SSF56954">
    <property type="entry name" value="Outer membrane efflux proteins (OEP)"/>
    <property type="match status" value="1"/>
</dbReference>
<dbReference type="Gene3D" id="1.20.1600.10">
    <property type="entry name" value="Outer membrane efflux proteins (OEP)"/>
    <property type="match status" value="1"/>
</dbReference>
<sequence>MNNRSKIILIFFLFIAGTKAFAQGKLNLEALISLAVKQDFSVQLIEQELNKAQIEQKITKSSILPTVSFNNWNGYYDGRYYDPLKNDFFYNPTMVGNMGLTSTWGIYNGGYRNTKLSIDRISITIQYLNLEKKKREISREIIGLYSAIVQANNLINIYQKKIDIYTAETARIKELFLLEKVTAVDTSVVALMRIDAEDKQLQLKYKLELDLHQLGLLTNESLLLSDIENNPEFSFEQFNPNESKYNIYDDTTALKNSSISYRIKSLEIEKARYSTELQRTQFKPSVKFEAGVNTGYSSNLRHEAANMNSEGKYVFFKQFESNRYNSTSLNIYIPVFDRRNKLLERQNRVGENMAKIEGAQTGRKIFIKYSLAKKELSVKYKKLKISQIQVNEINKLLVNYKERFALGRLRVNDLLIANEKLIEGEINYSNNYFEFYKALKTFELDYTGNLSY</sequence>
<proteinExistence type="predicted"/>
<comment type="caution">
    <text evidence="6">The sequence shown here is derived from an EMBL/GenBank/DDBJ whole genome shotgun (WGS) entry which is preliminary data.</text>
</comment>
<keyword evidence="3" id="KW-0812">Transmembrane</keyword>
<reference evidence="6 7" key="1">
    <citation type="submission" date="2014-09" db="EMBL/GenBank/DDBJ databases">
        <title>Sporocytophaga myxococcoides PG-01 genome sequencing.</title>
        <authorList>
            <person name="Liu L."/>
            <person name="Gao P.J."/>
            <person name="Chen G.J."/>
            <person name="Wang L.S."/>
        </authorList>
    </citation>
    <scope>NUCLEOTIDE SEQUENCE [LARGE SCALE GENOMIC DNA]</scope>
    <source>
        <strain evidence="6 7">PG-01</strain>
    </source>
</reference>
<dbReference type="eggNOG" id="COG1538">
    <property type="taxonomic scope" value="Bacteria"/>
</dbReference>
<keyword evidence="7" id="KW-1185">Reference proteome</keyword>
<dbReference type="AlphaFoldDB" id="A0A098LI67"/>
<dbReference type="STRING" id="153721.MYP_3926"/>
<dbReference type="GO" id="GO:0015562">
    <property type="term" value="F:efflux transmembrane transporter activity"/>
    <property type="evidence" value="ECO:0007669"/>
    <property type="project" value="InterPro"/>
</dbReference>
<dbReference type="GO" id="GO:1990281">
    <property type="term" value="C:efflux pump complex"/>
    <property type="evidence" value="ECO:0007669"/>
    <property type="project" value="TreeGrafter"/>
</dbReference>
<accession>A0A098LI67</accession>
<keyword evidence="4" id="KW-0472">Membrane</keyword>
<keyword evidence="2" id="KW-1134">Transmembrane beta strand</keyword>
<evidence type="ECO:0000313" key="7">
    <source>
        <dbReference type="Proteomes" id="UP000030185"/>
    </source>
</evidence>
<dbReference type="PANTHER" id="PTHR30026:SF20">
    <property type="entry name" value="OUTER MEMBRANE PROTEIN TOLC"/>
    <property type="match status" value="1"/>
</dbReference>
<evidence type="ECO:0000313" key="6">
    <source>
        <dbReference type="EMBL" id="GAL86696.1"/>
    </source>
</evidence>
<evidence type="ECO:0000256" key="2">
    <source>
        <dbReference type="ARBA" id="ARBA00022452"/>
    </source>
</evidence>
<dbReference type="InterPro" id="IPR051906">
    <property type="entry name" value="TolC-like"/>
</dbReference>
<evidence type="ECO:0000256" key="1">
    <source>
        <dbReference type="ARBA" id="ARBA00004442"/>
    </source>
</evidence>
<comment type="subcellular location">
    <subcellularLocation>
        <location evidence="1">Cell outer membrane</location>
    </subcellularLocation>
</comment>
<dbReference type="RefSeq" id="WP_045467069.1">
    <property type="nucleotide sequence ID" value="NZ_BBLT01000009.1"/>
</dbReference>